<accession>A0A9P8W6B9</accession>
<evidence type="ECO:0000313" key="4">
    <source>
        <dbReference type="EMBL" id="KAH6888521.1"/>
    </source>
</evidence>
<dbReference type="InterPro" id="IPR013830">
    <property type="entry name" value="SGNH_hydro"/>
</dbReference>
<name>A0A9P8W6B9_9HYPO</name>
<dbReference type="OrthoDB" id="2119228at2759"/>
<evidence type="ECO:0000256" key="2">
    <source>
        <dbReference type="SAM" id="SignalP"/>
    </source>
</evidence>
<dbReference type="PANTHER" id="PTHR30383">
    <property type="entry name" value="THIOESTERASE 1/PROTEASE 1/LYSOPHOSPHOLIPASE L1"/>
    <property type="match status" value="1"/>
</dbReference>
<organism evidence="4 5">
    <name type="scientific">Thelonectria olida</name>
    <dbReference type="NCBI Taxonomy" id="1576542"/>
    <lineage>
        <taxon>Eukaryota</taxon>
        <taxon>Fungi</taxon>
        <taxon>Dikarya</taxon>
        <taxon>Ascomycota</taxon>
        <taxon>Pezizomycotina</taxon>
        <taxon>Sordariomycetes</taxon>
        <taxon>Hypocreomycetidae</taxon>
        <taxon>Hypocreales</taxon>
        <taxon>Nectriaceae</taxon>
        <taxon>Thelonectria</taxon>
    </lineage>
</organism>
<keyword evidence="2" id="KW-0732">Signal</keyword>
<dbReference type="Proteomes" id="UP000777438">
    <property type="component" value="Unassembled WGS sequence"/>
</dbReference>
<evidence type="ECO:0000313" key="5">
    <source>
        <dbReference type="Proteomes" id="UP000777438"/>
    </source>
</evidence>
<feature type="domain" description="SGNH hydrolase-type esterase" evidence="3">
    <location>
        <begin position="46"/>
        <end position="226"/>
    </location>
</feature>
<keyword evidence="5" id="KW-1185">Reference proteome</keyword>
<gene>
    <name evidence="4" type="ORF">B0T10DRAFT_488327</name>
</gene>
<evidence type="ECO:0000256" key="1">
    <source>
        <dbReference type="SAM" id="MobiDB-lite"/>
    </source>
</evidence>
<dbReference type="CDD" id="cd01833">
    <property type="entry name" value="XynB_like"/>
    <property type="match status" value="1"/>
</dbReference>
<dbReference type="Pfam" id="PF13472">
    <property type="entry name" value="Lipase_GDSL_2"/>
    <property type="match status" value="1"/>
</dbReference>
<proteinExistence type="predicted"/>
<comment type="caution">
    <text evidence="4">The sequence shown here is derived from an EMBL/GenBank/DDBJ whole genome shotgun (WGS) entry which is preliminary data.</text>
</comment>
<evidence type="ECO:0000259" key="3">
    <source>
        <dbReference type="Pfam" id="PF13472"/>
    </source>
</evidence>
<dbReference type="InterPro" id="IPR051532">
    <property type="entry name" value="Ester_Hydrolysis_Enzymes"/>
</dbReference>
<dbReference type="SUPFAM" id="SSF52266">
    <property type="entry name" value="SGNH hydrolase"/>
    <property type="match status" value="1"/>
</dbReference>
<dbReference type="InterPro" id="IPR036514">
    <property type="entry name" value="SGNH_hydro_sf"/>
</dbReference>
<sequence>MRPSITLVLGVIFSILDSGRCDLPLNLTNATGGKAIKEGTKLRVLCAGDSITSGWMSSDGNGYRLKLQEDLSEDDLVFAGELTTGNMTDGYFAAWPGKTIQYISDHIGPSLDQQPNIILLHAGTNDMDDRPERSIEGNDPVKTAKRLGDLVDQMIEACPDAVILVAVIIGTCDPHKATTTPEYQALIPGIVEERRAANHSVLAVDFSVFPEEDLQDCIHPTDTGYRMLGDYWYDYMTQIPTDWIKEPTGDDPERGDDDVKSGAKKTEIEDSVGNMTRVPWLALFCSGAIALFRILL</sequence>
<dbReference type="Gene3D" id="3.40.50.1110">
    <property type="entry name" value="SGNH hydrolase"/>
    <property type="match status" value="1"/>
</dbReference>
<dbReference type="GO" id="GO:0004622">
    <property type="term" value="F:phosphatidylcholine lysophospholipase activity"/>
    <property type="evidence" value="ECO:0007669"/>
    <property type="project" value="TreeGrafter"/>
</dbReference>
<feature type="signal peptide" evidence="2">
    <location>
        <begin position="1"/>
        <end position="21"/>
    </location>
</feature>
<dbReference type="EMBL" id="JAGPYM010000012">
    <property type="protein sequence ID" value="KAH6888521.1"/>
    <property type="molecule type" value="Genomic_DNA"/>
</dbReference>
<dbReference type="PANTHER" id="PTHR30383:SF5">
    <property type="entry name" value="SGNH HYDROLASE-TYPE ESTERASE DOMAIN-CONTAINING PROTEIN"/>
    <property type="match status" value="1"/>
</dbReference>
<dbReference type="AlphaFoldDB" id="A0A9P8W6B9"/>
<reference evidence="4 5" key="1">
    <citation type="journal article" date="2021" name="Nat. Commun.">
        <title>Genetic determinants of endophytism in the Arabidopsis root mycobiome.</title>
        <authorList>
            <person name="Mesny F."/>
            <person name="Miyauchi S."/>
            <person name="Thiergart T."/>
            <person name="Pickel B."/>
            <person name="Atanasova L."/>
            <person name="Karlsson M."/>
            <person name="Huettel B."/>
            <person name="Barry K.W."/>
            <person name="Haridas S."/>
            <person name="Chen C."/>
            <person name="Bauer D."/>
            <person name="Andreopoulos W."/>
            <person name="Pangilinan J."/>
            <person name="LaButti K."/>
            <person name="Riley R."/>
            <person name="Lipzen A."/>
            <person name="Clum A."/>
            <person name="Drula E."/>
            <person name="Henrissat B."/>
            <person name="Kohler A."/>
            <person name="Grigoriev I.V."/>
            <person name="Martin F.M."/>
            <person name="Hacquard S."/>
        </authorList>
    </citation>
    <scope>NUCLEOTIDE SEQUENCE [LARGE SCALE GENOMIC DNA]</scope>
    <source>
        <strain evidence="4 5">MPI-CAGE-CH-0241</strain>
    </source>
</reference>
<feature type="region of interest" description="Disordered" evidence="1">
    <location>
        <begin position="243"/>
        <end position="265"/>
    </location>
</feature>
<feature type="chain" id="PRO_5040315036" evidence="2">
    <location>
        <begin position="22"/>
        <end position="296"/>
    </location>
</feature>
<protein>
    <submittedName>
        <fullName evidence="4">GDSL-like Lipase/Acylhydrolase</fullName>
    </submittedName>
</protein>